<evidence type="ECO:0000256" key="5">
    <source>
        <dbReference type="HAMAP-Rule" id="MF_00180"/>
    </source>
</evidence>
<feature type="binding site" evidence="5">
    <location>
        <begin position="147"/>
        <end position="151"/>
    </location>
    <ligand>
        <name>D-ribulose 5-phosphate</name>
        <dbReference type="ChEBI" id="CHEBI:58121"/>
    </ligand>
</feature>
<name>A0ABV5UZA6_9MICO</name>
<keyword evidence="3 5" id="KW-0686">Riboflavin biosynthesis</keyword>
<organism evidence="7 8">
    <name type="scientific">Ornithinimicrobium kibberense</name>
    <dbReference type="NCBI Taxonomy" id="282060"/>
    <lineage>
        <taxon>Bacteria</taxon>
        <taxon>Bacillati</taxon>
        <taxon>Actinomycetota</taxon>
        <taxon>Actinomycetes</taxon>
        <taxon>Micrococcales</taxon>
        <taxon>Ornithinimicrobiaceae</taxon>
        <taxon>Ornithinimicrobium</taxon>
    </lineage>
</organism>
<comment type="caution">
    <text evidence="7">The sequence shown here is derived from an EMBL/GenBank/DDBJ whole genome shotgun (WGS) entry which is preliminary data.</text>
</comment>
<dbReference type="Pfam" id="PF00926">
    <property type="entry name" value="DHBP_synthase"/>
    <property type="match status" value="1"/>
</dbReference>
<feature type="binding site" evidence="5">
    <location>
        <position position="35"/>
    </location>
    <ligand>
        <name>Mg(2+)</name>
        <dbReference type="ChEBI" id="CHEBI:18420"/>
        <label>1</label>
    </ligand>
</feature>
<comment type="function">
    <text evidence="1 5 6">Catalyzes the conversion of D-ribulose 5-phosphate to formate and 3,4-dihydroxy-2-butanone 4-phosphate.</text>
</comment>
<feature type="site" description="Essential for catalytic activity" evidence="5">
    <location>
        <position position="133"/>
    </location>
</feature>
<keyword evidence="5 6" id="KW-0464">Manganese</keyword>
<dbReference type="GO" id="GO:0008686">
    <property type="term" value="F:3,4-dihydroxy-2-butanone-4-phosphate synthase activity"/>
    <property type="evidence" value="ECO:0007669"/>
    <property type="project" value="UniProtKB-EC"/>
</dbReference>
<proteinExistence type="inferred from homology"/>
<comment type="similarity">
    <text evidence="5 6">Belongs to the DHBP synthase family.</text>
</comment>
<dbReference type="EMBL" id="JBHMAX010000005">
    <property type="protein sequence ID" value="MFB9730872.1"/>
    <property type="molecule type" value="Genomic_DNA"/>
</dbReference>
<comment type="subunit">
    <text evidence="5 6">Homodimer.</text>
</comment>
<dbReference type="InterPro" id="IPR000422">
    <property type="entry name" value="DHBP_synthase_RibB"/>
</dbReference>
<evidence type="ECO:0000256" key="3">
    <source>
        <dbReference type="ARBA" id="ARBA00022619"/>
    </source>
</evidence>
<feature type="binding site" evidence="5">
    <location>
        <position position="150"/>
    </location>
    <ligand>
        <name>Mg(2+)</name>
        <dbReference type="ChEBI" id="CHEBI:18420"/>
        <label>2</label>
    </ligand>
</feature>
<keyword evidence="4 5" id="KW-0479">Metal-binding</keyword>
<dbReference type="InterPro" id="IPR017945">
    <property type="entry name" value="DHBP_synth_RibB-like_a/b_dom"/>
</dbReference>
<dbReference type="Proteomes" id="UP001589613">
    <property type="component" value="Unassembled WGS sequence"/>
</dbReference>
<evidence type="ECO:0000313" key="8">
    <source>
        <dbReference type="Proteomes" id="UP001589613"/>
    </source>
</evidence>
<sequence length="222" mass="23458">MTSSAVVPGLSSVEAALEALRDGLPVLVLDDVDRENEGDVILAAQTITPRWTGWTIRHSSGYLCAPMPADWADRLALPPMVEQNEDALRTAYAITVDVAEGVTTGISATDRCRTVAALGDPATGATDLRRPGHVVPLRARAGGVLERRGHTEAAVDLCALAGLTPVAAIAELVDDEGEMLRTTQVLELGAEHGLPVLTIDQLVTHRRELDQATSDGPTRSTT</sequence>
<protein>
    <recommendedName>
        <fullName evidence="5 6">3,4-dihydroxy-2-butanone 4-phosphate synthase</fullName>
        <shortName evidence="5 6">DHBP synthase</shortName>
        <ecNumber evidence="5 6">4.1.99.12</ecNumber>
    </recommendedName>
</protein>
<dbReference type="PANTHER" id="PTHR21327">
    <property type="entry name" value="GTP CYCLOHYDROLASE II-RELATED"/>
    <property type="match status" value="1"/>
</dbReference>
<feature type="site" description="Essential for catalytic activity" evidence="5">
    <location>
        <position position="171"/>
    </location>
</feature>
<evidence type="ECO:0000256" key="1">
    <source>
        <dbReference type="ARBA" id="ARBA00002284"/>
    </source>
</evidence>
<comment type="catalytic activity">
    <reaction evidence="5 6">
        <text>D-ribulose 5-phosphate = (2S)-2-hydroxy-3-oxobutyl phosphate + formate + H(+)</text>
        <dbReference type="Rhea" id="RHEA:18457"/>
        <dbReference type="ChEBI" id="CHEBI:15378"/>
        <dbReference type="ChEBI" id="CHEBI:15740"/>
        <dbReference type="ChEBI" id="CHEBI:58121"/>
        <dbReference type="ChEBI" id="CHEBI:58830"/>
        <dbReference type="EC" id="4.1.99.12"/>
    </reaction>
</comment>
<comment type="cofactor">
    <cofactor evidence="5 6">
        <name>Mg(2+)</name>
        <dbReference type="ChEBI" id="CHEBI:18420"/>
    </cofactor>
    <cofactor evidence="5 6">
        <name>Mn(2+)</name>
        <dbReference type="ChEBI" id="CHEBI:29035"/>
    </cofactor>
    <text evidence="5 6">Binds 2 divalent metal cations per subunit. Magnesium or manganese.</text>
</comment>
<evidence type="ECO:0000256" key="2">
    <source>
        <dbReference type="ARBA" id="ARBA00004904"/>
    </source>
</evidence>
<evidence type="ECO:0000256" key="6">
    <source>
        <dbReference type="RuleBase" id="RU003843"/>
    </source>
</evidence>
<reference evidence="7 8" key="1">
    <citation type="submission" date="2024-09" db="EMBL/GenBank/DDBJ databases">
        <authorList>
            <person name="Sun Q."/>
            <person name="Mori K."/>
        </authorList>
    </citation>
    <scope>NUCLEOTIDE SEQUENCE [LARGE SCALE GENOMIC DNA]</scope>
    <source>
        <strain evidence="7 8">JCM 12763</strain>
    </source>
</reference>
<accession>A0ABV5UZA6</accession>
<dbReference type="SUPFAM" id="SSF55821">
    <property type="entry name" value="YrdC/RibB"/>
    <property type="match status" value="1"/>
</dbReference>
<evidence type="ECO:0000313" key="7">
    <source>
        <dbReference type="EMBL" id="MFB9730872.1"/>
    </source>
</evidence>
<dbReference type="HAMAP" id="MF_00180">
    <property type="entry name" value="RibB"/>
    <property type="match status" value="1"/>
</dbReference>
<feature type="binding site" evidence="5">
    <location>
        <position position="35"/>
    </location>
    <ligand>
        <name>Mg(2+)</name>
        <dbReference type="ChEBI" id="CHEBI:18420"/>
        <label>2</label>
    </ligand>
</feature>
<comment type="pathway">
    <text evidence="2 5 6">Cofactor biosynthesis; riboflavin biosynthesis; 2-hydroxy-3-oxobutyl phosphate from D-ribulose 5-phosphate: step 1/1.</text>
</comment>
<evidence type="ECO:0000256" key="4">
    <source>
        <dbReference type="ARBA" id="ARBA00022723"/>
    </source>
</evidence>
<dbReference type="Gene3D" id="3.90.870.10">
    <property type="entry name" value="DHBP synthase"/>
    <property type="match status" value="1"/>
</dbReference>
<dbReference type="RefSeq" id="WP_141339382.1">
    <property type="nucleotide sequence ID" value="NZ_JBHMAX010000005.1"/>
</dbReference>
<dbReference type="EC" id="4.1.99.12" evidence="5 6"/>
<keyword evidence="8" id="KW-1185">Reference proteome</keyword>
<dbReference type="PANTHER" id="PTHR21327:SF18">
    <property type="entry name" value="3,4-DIHYDROXY-2-BUTANONE 4-PHOSPHATE SYNTHASE"/>
    <property type="match status" value="1"/>
</dbReference>
<feature type="binding site" evidence="5">
    <location>
        <position position="39"/>
    </location>
    <ligand>
        <name>D-ribulose 5-phosphate</name>
        <dbReference type="ChEBI" id="CHEBI:58121"/>
    </ligand>
</feature>
<keyword evidence="5 6" id="KW-0456">Lyase</keyword>
<keyword evidence="5 6" id="KW-0460">Magnesium</keyword>
<gene>
    <name evidence="5 7" type="primary">ribB</name>
    <name evidence="7" type="ORF">ACFFN0_02310</name>
</gene>
<feature type="binding site" evidence="5">
    <location>
        <begin position="34"/>
        <end position="35"/>
    </location>
    <ligand>
        <name>D-ribulose 5-phosphate</name>
        <dbReference type="ChEBI" id="CHEBI:58121"/>
    </ligand>
</feature>
<dbReference type="NCBIfam" id="TIGR00506">
    <property type="entry name" value="ribB"/>
    <property type="match status" value="1"/>
</dbReference>